<accession>A0A1S4F9V0</accession>
<keyword evidence="3" id="KW-0853">WD repeat</keyword>
<dbReference type="SUPFAM" id="SSF50978">
    <property type="entry name" value="WD40 repeat-like"/>
    <property type="match status" value="1"/>
</dbReference>
<evidence type="ECO:0000256" key="1">
    <source>
        <dbReference type="ARBA" id="ARBA00004611"/>
    </source>
</evidence>
<evidence type="ECO:0000256" key="12">
    <source>
        <dbReference type="ARBA" id="ARBA00074727"/>
    </source>
</evidence>
<dbReference type="GO" id="GO:0003341">
    <property type="term" value="P:cilium movement"/>
    <property type="evidence" value="ECO:0007669"/>
    <property type="project" value="UniProtKB-ARBA"/>
</dbReference>
<dbReference type="Proteomes" id="UP000008820">
    <property type="component" value="Chromosome 2"/>
</dbReference>
<keyword evidence="5" id="KW-0282">Flagellum</keyword>
<feature type="coiled-coil region" evidence="13">
    <location>
        <begin position="1103"/>
        <end position="1134"/>
    </location>
</feature>
<keyword evidence="2" id="KW-0963">Cytoplasm</keyword>
<dbReference type="Pfam" id="PF00400">
    <property type="entry name" value="WD40"/>
    <property type="match status" value="2"/>
</dbReference>
<evidence type="ECO:0000256" key="3">
    <source>
        <dbReference type="ARBA" id="ARBA00022574"/>
    </source>
</evidence>
<comment type="subcellular location">
    <subcellularLocation>
        <location evidence="1">Cytoplasm</location>
        <location evidence="1">Cytoskeleton</location>
        <location evidence="1">Flagellum axoneme</location>
    </subcellularLocation>
</comment>
<evidence type="ECO:0000256" key="10">
    <source>
        <dbReference type="ARBA" id="ARBA00055223"/>
    </source>
</evidence>
<dbReference type="SMART" id="SM00320">
    <property type="entry name" value="WD40"/>
    <property type="match status" value="6"/>
</dbReference>
<proteinExistence type="inferred from homology"/>
<evidence type="ECO:0000313" key="15">
    <source>
        <dbReference type="EnsemblMetazoa" id="AAEL005109-PB"/>
    </source>
</evidence>
<dbReference type="PROSITE" id="PS50082">
    <property type="entry name" value="WD_REPEATS_2"/>
    <property type="match status" value="2"/>
</dbReference>
<keyword evidence="16" id="KW-1185">Reference proteome</keyword>
<evidence type="ECO:0000256" key="4">
    <source>
        <dbReference type="ARBA" id="ARBA00022737"/>
    </source>
</evidence>
<feature type="coiled-coil region" evidence="13">
    <location>
        <begin position="930"/>
        <end position="957"/>
    </location>
</feature>
<comment type="similarity">
    <text evidence="11">Belongs to the CFAP44 family.</text>
</comment>
<dbReference type="InParanoid" id="A0A1S4F9V0"/>
<dbReference type="VEuPathDB" id="VectorBase:AAEL005109"/>
<name>A0A1S4F9V0_AEDAE</name>
<gene>
    <name evidence="15" type="primary">5566006</name>
</gene>
<keyword evidence="4" id="KW-0677">Repeat</keyword>
<dbReference type="InterPro" id="IPR001680">
    <property type="entry name" value="WD40_rpt"/>
</dbReference>
<protein>
    <recommendedName>
        <fullName evidence="12">Cilia- and flagella-associated protein 44</fullName>
    </recommendedName>
</protein>
<dbReference type="PANTHER" id="PTHR14885">
    <property type="entry name" value="CILIA- AND FLAGELLA-ASSOCIATED PROTEIN 43-RELATED"/>
    <property type="match status" value="1"/>
</dbReference>
<organism evidence="15 16">
    <name type="scientific">Aedes aegypti</name>
    <name type="common">Yellowfever mosquito</name>
    <name type="synonym">Culex aegypti</name>
    <dbReference type="NCBI Taxonomy" id="7159"/>
    <lineage>
        <taxon>Eukaryota</taxon>
        <taxon>Metazoa</taxon>
        <taxon>Ecdysozoa</taxon>
        <taxon>Arthropoda</taxon>
        <taxon>Hexapoda</taxon>
        <taxon>Insecta</taxon>
        <taxon>Pterygota</taxon>
        <taxon>Neoptera</taxon>
        <taxon>Endopterygota</taxon>
        <taxon>Diptera</taxon>
        <taxon>Nematocera</taxon>
        <taxon>Culicoidea</taxon>
        <taxon>Culicidae</taxon>
        <taxon>Culicinae</taxon>
        <taxon>Aedini</taxon>
        <taxon>Aedes</taxon>
        <taxon>Stegomyia</taxon>
    </lineage>
</organism>
<reference evidence="15" key="2">
    <citation type="submission" date="2020-05" db="UniProtKB">
        <authorList>
            <consortium name="EnsemblMetazoa"/>
        </authorList>
    </citation>
    <scope>IDENTIFICATION</scope>
    <source>
        <strain evidence="15">LVP_AGWG</strain>
    </source>
</reference>
<comment type="function">
    <text evidence="10">Flagellar protein involved in sperm flagellum axoneme organization and function.</text>
</comment>
<evidence type="ECO:0000256" key="6">
    <source>
        <dbReference type="ARBA" id="ARBA00023054"/>
    </source>
</evidence>
<dbReference type="FunCoup" id="A0A1S4F9V0">
    <property type="interactions" value="67"/>
</dbReference>
<dbReference type="PANTHER" id="PTHR14885:SF3">
    <property type="entry name" value="CILIA- AND FLAGELLA-ASSOCIATED PROTEIN 44"/>
    <property type="match status" value="1"/>
</dbReference>
<keyword evidence="9" id="KW-0966">Cell projection</keyword>
<reference evidence="15 16" key="1">
    <citation type="submission" date="2017-06" db="EMBL/GenBank/DDBJ databases">
        <title>Aedes aegypti genome working group (AGWG) sequencing and assembly.</title>
        <authorList>
            <consortium name="Aedes aegypti Genome Working Group (AGWG)"/>
            <person name="Matthews B.J."/>
        </authorList>
    </citation>
    <scope>NUCLEOTIDE SEQUENCE [LARGE SCALE GENOMIC DNA]</scope>
    <source>
        <strain evidence="15 16">LVP_AGWG</strain>
    </source>
</reference>
<dbReference type="InterPro" id="IPR015943">
    <property type="entry name" value="WD40/YVTN_repeat-like_dom_sf"/>
</dbReference>
<dbReference type="SUPFAM" id="SSF50998">
    <property type="entry name" value="Quinoprotein alcohol dehydrogenase-like"/>
    <property type="match status" value="1"/>
</dbReference>
<dbReference type="Gene3D" id="2.130.10.10">
    <property type="entry name" value="YVTN repeat-like/Quinoprotein amine dehydrogenase"/>
    <property type="match status" value="2"/>
</dbReference>
<evidence type="ECO:0000256" key="8">
    <source>
        <dbReference type="ARBA" id="ARBA00023212"/>
    </source>
</evidence>
<dbReference type="GO" id="GO:0060285">
    <property type="term" value="P:cilium-dependent cell motility"/>
    <property type="evidence" value="ECO:0007669"/>
    <property type="project" value="UniProtKB-ARBA"/>
</dbReference>
<evidence type="ECO:0000313" key="16">
    <source>
        <dbReference type="Proteomes" id="UP000008820"/>
    </source>
</evidence>
<evidence type="ECO:0000256" key="7">
    <source>
        <dbReference type="ARBA" id="ARBA00023069"/>
    </source>
</evidence>
<keyword evidence="8" id="KW-0206">Cytoskeleton</keyword>
<evidence type="ECO:0000256" key="9">
    <source>
        <dbReference type="ARBA" id="ARBA00023273"/>
    </source>
</evidence>
<evidence type="ECO:0000256" key="2">
    <source>
        <dbReference type="ARBA" id="ARBA00022490"/>
    </source>
</evidence>
<evidence type="ECO:0000256" key="11">
    <source>
        <dbReference type="ARBA" id="ARBA00060934"/>
    </source>
</evidence>
<dbReference type="OrthoDB" id="1935234at2759"/>
<feature type="coiled-coil region" evidence="13">
    <location>
        <begin position="1658"/>
        <end position="1685"/>
    </location>
</feature>
<feature type="region of interest" description="Disordered" evidence="14">
    <location>
        <begin position="1"/>
        <end position="26"/>
    </location>
</feature>
<keyword evidence="7" id="KW-0969">Cilium</keyword>
<evidence type="ECO:0000256" key="14">
    <source>
        <dbReference type="SAM" id="MobiDB-lite"/>
    </source>
</evidence>
<dbReference type="FunFam" id="2.130.10.10:FF:000401">
    <property type="entry name" value="Cilia- and flagella-associated protein 44"/>
    <property type="match status" value="1"/>
</dbReference>
<sequence>MNRHSHKKHKMSQTSQGSTKSTEKTLISKPIRSSSCTIPSEILEFDYSYGYDCKRPFNLCKIDDATLVFASGNLIHFFDVATQTVTTRRSSTGGGIGCIQTNPNPELCHLTVGENGVNPPIIIYQYPEMSVVNILQNGTTQAYSRVDYSADGELLVSQGCDPDYMLTIWNWREAEIILRCKSFSNDVINVMFSPTVPGHLTSCGLGHIKFWKMAETFTGLKLQGELGRFGKTEISDIVGILPMPDEKVLSGCQWGNVLVWEAGLIKIEVCRKGRKPCHQGPITQISVRDGEVMTCGMDGYIRIWFWETVELADPPDDDRVVQIEPIMEYRIGNDICHSELICLIKKEGDFQWYAQDGNGGIWECDITPAYKPAEPQQLLKCHSGPIMAVQTSPTTHHVATLGRDGRLFMYDYSKRKMVFEHRFNSSGHAMIWLPVTLEPSGMILVLGFGDGFIRIIKVNLNSSSTESPVCIVQIIKSHSEPITTLAINQRETILVSGSDDKSIFVHQLIRGLSVINIEPIGLVYTPSPVSTINWKPNAFATALIGCRHGQVLEIELPETPTDYTNISYHLKSIDIRQLTFQSVKSEIKRNIRIAEIEEHKQQKRARKMKSLERIREENPGVEINEDAFLEDSEDEEELEPLYIPKVPNAVLWAQYTEDNTLWLSMGGYDAGFVYEYEFDDEDPVSCTPVPGAEDTEITTYIYDQQYLIFGMGDGSIRVNKAKEDFRDLNEYFTLNMHYNLNGKISGLAFSYDNRHLFSVGTDGNLFSYKWYASTVPTAPPKPKSFDMSLPCVEDIQDPTYLSLEEQKIKQENDRKAKLLNDQKNEILSTVADYRKQFEQILARNQALPESQRFTMDEFTLDERITADLKQELQEKMDLVRRKTAFDVEKARLSGEKLRKFFLEEMEHAPIEVLGVIVPTSVKSFRIGKLTDEYYQTVEDLEHRIEEEEARRRRFMEMCKSPEDRMIKVPDHAKLDRREDSQFDKKESFLDGLTQSTIDFKLETKMRRLLAKYRERKSKEHIRKLEWEDLKSRKPDPNVNHPEDDAAIKDATSTIGDYKLKTDHEYEPNEEELETTLTKYRDLLQVRKEMFTIRSNYNEEVFALREKKKALKKYVEEKKRKLLEIHEEIPEHQRKIPPVEVIINKALEYPENEFEMEADLNSCDEDDKVKKQPLELGSTEYAERMQKYVLGLAKLPNGAPYTPLGTEWEKELREMRLMKKMFKQDKIIDKISKRIDEFDLELTELSERRMQVEVDAKYLEIYQLTLYQELWILKDFEKIERKMINTVEELTIERNSLQNSVVESKLYIEQSKQDMEQIRSEQKAIFHQFTASCADNSFSPFLKRIYKKKYKPCKINNDRDETESSSEYSSEDIDALENAVDTEVSKIFLDEQPCPIGCDPELYELTIKLRNEKIELEKRYYEENRSLNETIKTMEGFKMKLVYVEARLNDKKRELLNFRREKQARLNDIDTLVILRMDQMQYFRTETEFYDIENSLLFNNEKLMKLYARVGQLAMETLETKRKHRINVVHLARMRTDIKYMDQQIIVLRDEINQAMIKKFGRIINLDELEETILRKFAFEMRANMDDVKKSYAERTRDLKSLYSKKQQELTKVIQEGTEKLHVLTVLQEEYNNLTKMLAHQKKVMEKKDQAPVNYESDLAKLKEIAKAQKEQINMLQREIRTLSMKCKPLSSDTAQIMESLQPGMKPGKVMDDSSYPNVMDSAPPSTRASSPDNFLYNEISSLVDDFLVDHLGTFVQKSDIKRVVTHLSHYLSNIIANFAPEHASDLLPHIIENFKSFIPEELLLTIPPQSIAELIENIFRTFKEGYDIDTKEILNEIINNSLEMVPPASQNYSYNILADILKQVLSTLHITDINHPETVNFIANGLRNKPGIDPPAVNVEQLSYELLQYASENMVDDVSQDTIRHIIEGILHVSAK</sequence>
<feature type="compositionally biased region" description="Basic residues" evidence="14">
    <location>
        <begin position="1"/>
        <end position="11"/>
    </location>
</feature>
<dbReference type="EnsemblMetazoa" id="AAEL005109-RB">
    <property type="protein sequence ID" value="AAEL005109-PB"/>
    <property type="gene ID" value="AAEL005109"/>
</dbReference>
<dbReference type="InterPro" id="IPR011047">
    <property type="entry name" value="Quinoprotein_ADH-like_sf"/>
</dbReference>
<evidence type="ECO:0000256" key="5">
    <source>
        <dbReference type="ARBA" id="ARBA00022846"/>
    </source>
</evidence>
<dbReference type="InterPro" id="IPR036322">
    <property type="entry name" value="WD40_repeat_dom_sf"/>
</dbReference>
<evidence type="ECO:0000256" key="13">
    <source>
        <dbReference type="SAM" id="Coils"/>
    </source>
</evidence>
<keyword evidence="6 13" id="KW-0175">Coiled coil</keyword>